<name>A0A9E8CUA3_9HYPH</name>
<dbReference type="PROSITE" id="PS00217">
    <property type="entry name" value="SUGAR_TRANSPORT_2"/>
    <property type="match status" value="1"/>
</dbReference>
<comment type="subcellular location">
    <subcellularLocation>
        <location evidence="1">Cell membrane</location>
        <topology evidence="1">Multi-pass membrane protein</topology>
    </subcellularLocation>
</comment>
<evidence type="ECO:0000259" key="10">
    <source>
        <dbReference type="PROSITE" id="PS50850"/>
    </source>
</evidence>
<keyword evidence="5 9" id="KW-0812">Transmembrane</keyword>
<reference evidence="11" key="1">
    <citation type="submission" date="2022-08" db="EMBL/GenBank/DDBJ databases">
        <title>Complete Genome Sequences of 2 Bosea sp. soil isolates.</title>
        <authorList>
            <person name="Alvarez Arevalo M."/>
            <person name="Sterndorff E.B."/>
            <person name="Faurdal D."/>
            <person name="Joergensen T.S."/>
            <person name="Weber T."/>
        </authorList>
    </citation>
    <scope>NUCLEOTIDE SEQUENCE</scope>
    <source>
        <strain evidence="11">NBC_00436</strain>
        <plasmid evidence="11">pNBC436</plasmid>
    </source>
</reference>
<dbReference type="GO" id="GO:0015293">
    <property type="term" value="F:symporter activity"/>
    <property type="evidence" value="ECO:0007669"/>
    <property type="project" value="UniProtKB-KW"/>
</dbReference>
<keyword evidence="7 9" id="KW-1133">Transmembrane helix</keyword>
<sequence>MLRNKQRRAIIATVTGNGLEWFDFTVYSYFSITLSKVFFPTGNDLSSLLLAVATFGVGFVMRPVGGIILGIYADKVGRKSALTLTIAMMAVGTLLIAVTPSYESIGIAAPCIIVFARLLQGFSAGGEMGTAGAFLTEHAPERRRCYFASWILSSIGVAILLGAASGAAVTLALDATTVELWGWRLPFLFGSLIGPVGYYLRKHLDETPVFAARSKADRSPPLFSLLSRHFKEIAAGFSLSVLWTVAVYVLLFYMPTYAAFALHRPQSEGFVAGIVGGLAMACAAPLAGILADRYGSRTVLLLSAFLILVLAWPMFKYINLVPGIASLTIFQILFGALTGAYTGPILGTFARLFPSDVLSTSVSVAYNFAVTIFGGFASFFVTWLIAQTGSNMAPALYVMAAAAISLLGVAMIRSPKGWKRGWAQDAAAASGCCQ</sequence>
<proteinExistence type="inferred from homology"/>
<protein>
    <submittedName>
        <fullName evidence="11">MFS transporter</fullName>
    </submittedName>
</protein>
<feature type="transmembrane region" description="Helical" evidence="9">
    <location>
        <begin position="392"/>
        <end position="412"/>
    </location>
</feature>
<evidence type="ECO:0000256" key="9">
    <source>
        <dbReference type="SAM" id="Phobius"/>
    </source>
</evidence>
<accession>A0A9E8CUA3</accession>
<keyword evidence="3" id="KW-0813">Transport</keyword>
<dbReference type="FunFam" id="1.20.1250.20:FF:000001">
    <property type="entry name" value="Dicarboxylate MFS transporter"/>
    <property type="match status" value="1"/>
</dbReference>
<dbReference type="InterPro" id="IPR020846">
    <property type="entry name" value="MFS_dom"/>
</dbReference>
<evidence type="ECO:0000256" key="2">
    <source>
        <dbReference type="ARBA" id="ARBA00008240"/>
    </source>
</evidence>
<feature type="transmembrane region" description="Helical" evidence="9">
    <location>
        <begin position="81"/>
        <end position="99"/>
    </location>
</feature>
<feature type="transmembrane region" description="Helical" evidence="9">
    <location>
        <begin position="327"/>
        <end position="352"/>
    </location>
</feature>
<dbReference type="InterPro" id="IPR036259">
    <property type="entry name" value="MFS_trans_sf"/>
</dbReference>
<dbReference type="AlphaFoldDB" id="A0A9E8CUA3"/>
<dbReference type="PROSITE" id="PS50850">
    <property type="entry name" value="MFS"/>
    <property type="match status" value="1"/>
</dbReference>
<feature type="domain" description="Major facilitator superfamily (MFS) profile" evidence="10">
    <location>
        <begin position="9"/>
        <end position="418"/>
    </location>
</feature>
<feature type="transmembrane region" description="Helical" evidence="9">
    <location>
        <begin position="364"/>
        <end position="386"/>
    </location>
</feature>
<dbReference type="InterPro" id="IPR051084">
    <property type="entry name" value="H+-coupled_symporters"/>
</dbReference>
<feature type="transmembrane region" description="Helical" evidence="9">
    <location>
        <begin position="298"/>
        <end position="315"/>
    </location>
</feature>
<feature type="transmembrane region" description="Helical" evidence="9">
    <location>
        <begin position="181"/>
        <end position="200"/>
    </location>
</feature>
<dbReference type="InterPro" id="IPR005829">
    <property type="entry name" value="Sugar_transporter_CS"/>
</dbReference>
<keyword evidence="8 9" id="KW-0472">Membrane</keyword>
<evidence type="ECO:0000256" key="4">
    <source>
        <dbReference type="ARBA" id="ARBA00022475"/>
    </source>
</evidence>
<feature type="transmembrane region" description="Helical" evidence="9">
    <location>
        <begin position="269"/>
        <end position="291"/>
    </location>
</feature>
<evidence type="ECO:0000256" key="3">
    <source>
        <dbReference type="ARBA" id="ARBA00022448"/>
    </source>
</evidence>
<keyword evidence="6" id="KW-0769">Symport</keyword>
<feature type="transmembrane region" description="Helical" evidence="9">
    <location>
        <begin position="145"/>
        <end position="169"/>
    </location>
</feature>
<evidence type="ECO:0000256" key="6">
    <source>
        <dbReference type="ARBA" id="ARBA00022847"/>
    </source>
</evidence>
<organism evidence="11">
    <name type="scientific">Bosea sp. NBC_00436</name>
    <dbReference type="NCBI Taxonomy" id="2969620"/>
    <lineage>
        <taxon>Bacteria</taxon>
        <taxon>Pseudomonadati</taxon>
        <taxon>Pseudomonadota</taxon>
        <taxon>Alphaproteobacteria</taxon>
        <taxon>Hyphomicrobiales</taxon>
        <taxon>Boseaceae</taxon>
        <taxon>Bosea</taxon>
    </lineage>
</organism>
<dbReference type="Gene3D" id="1.20.1250.20">
    <property type="entry name" value="MFS general substrate transporter like domains"/>
    <property type="match status" value="2"/>
</dbReference>
<dbReference type="PANTHER" id="PTHR43528:SF8">
    <property type="entry name" value="BLR0239 PROTEIN"/>
    <property type="match status" value="1"/>
</dbReference>
<feature type="transmembrane region" description="Helical" evidence="9">
    <location>
        <begin position="233"/>
        <end position="254"/>
    </location>
</feature>
<keyword evidence="4" id="KW-1003">Cell membrane</keyword>
<dbReference type="EMBL" id="CP102775">
    <property type="protein sequence ID" value="UZF90146.1"/>
    <property type="molecule type" value="Genomic_DNA"/>
</dbReference>
<evidence type="ECO:0000313" key="11">
    <source>
        <dbReference type="EMBL" id="UZF90146.1"/>
    </source>
</evidence>
<feature type="transmembrane region" description="Helical" evidence="9">
    <location>
        <begin position="105"/>
        <end position="124"/>
    </location>
</feature>
<evidence type="ECO:0000256" key="8">
    <source>
        <dbReference type="ARBA" id="ARBA00023136"/>
    </source>
</evidence>
<evidence type="ECO:0000256" key="7">
    <source>
        <dbReference type="ARBA" id="ARBA00022989"/>
    </source>
</evidence>
<dbReference type="PANTHER" id="PTHR43528">
    <property type="entry name" value="ALPHA-KETOGLUTARATE PERMEASE"/>
    <property type="match status" value="1"/>
</dbReference>
<dbReference type="GO" id="GO:0005886">
    <property type="term" value="C:plasma membrane"/>
    <property type="evidence" value="ECO:0007669"/>
    <property type="project" value="UniProtKB-SubCell"/>
</dbReference>
<dbReference type="PROSITE" id="PS00216">
    <property type="entry name" value="SUGAR_TRANSPORT_1"/>
    <property type="match status" value="1"/>
</dbReference>
<comment type="similarity">
    <text evidence="2">Belongs to the major facilitator superfamily. Metabolite:H+ Symporter (MHS) family (TC 2.A.1.6) family.</text>
</comment>
<dbReference type="InterPro" id="IPR011701">
    <property type="entry name" value="MFS"/>
</dbReference>
<keyword evidence="11" id="KW-0614">Plasmid</keyword>
<gene>
    <name evidence="11" type="ORF">NWE54_26760</name>
</gene>
<evidence type="ECO:0000256" key="5">
    <source>
        <dbReference type="ARBA" id="ARBA00022692"/>
    </source>
</evidence>
<feature type="transmembrane region" description="Helical" evidence="9">
    <location>
        <begin position="45"/>
        <end position="69"/>
    </location>
</feature>
<evidence type="ECO:0000256" key="1">
    <source>
        <dbReference type="ARBA" id="ARBA00004651"/>
    </source>
</evidence>
<dbReference type="SUPFAM" id="SSF103473">
    <property type="entry name" value="MFS general substrate transporter"/>
    <property type="match status" value="1"/>
</dbReference>
<dbReference type="Pfam" id="PF07690">
    <property type="entry name" value="MFS_1"/>
    <property type="match status" value="1"/>
</dbReference>
<geneLocation type="plasmid" evidence="11">
    <name>pNBC436</name>
</geneLocation>